<protein>
    <submittedName>
        <fullName evidence="1">Uncharacterized protein</fullName>
    </submittedName>
</protein>
<accession>A0A6A4KHZ0</accession>
<keyword evidence="2" id="KW-1185">Reference proteome</keyword>
<dbReference type="Proteomes" id="UP000428333">
    <property type="component" value="Linkage Group LG12"/>
</dbReference>
<reference evidence="1 2" key="1">
    <citation type="journal article" date="2019" name="Genome Biol. Evol.">
        <title>The Rhododendron genome and chromosomal organization provide insight into shared whole-genome duplications across the heath family (Ericaceae).</title>
        <authorList>
            <person name="Soza V.L."/>
            <person name="Lindsley D."/>
            <person name="Waalkes A."/>
            <person name="Ramage E."/>
            <person name="Patwardhan R.P."/>
            <person name="Burton J.N."/>
            <person name="Adey A."/>
            <person name="Kumar A."/>
            <person name="Qiu R."/>
            <person name="Shendure J."/>
            <person name="Hall B."/>
        </authorList>
    </citation>
    <scope>NUCLEOTIDE SEQUENCE [LARGE SCALE GENOMIC DNA]</scope>
    <source>
        <strain evidence="1">RSF 1966-606</strain>
    </source>
</reference>
<organism evidence="1 2">
    <name type="scientific">Rhododendron williamsianum</name>
    <dbReference type="NCBI Taxonomy" id="262921"/>
    <lineage>
        <taxon>Eukaryota</taxon>
        <taxon>Viridiplantae</taxon>
        <taxon>Streptophyta</taxon>
        <taxon>Embryophyta</taxon>
        <taxon>Tracheophyta</taxon>
        <taxon>Spermatophyta</taxon>
        <taxon>Magnoliopsida</taxon>
        <taxon>eudicotyledons</taxon>
        <taxon>Gunneridae</taxon>
        <taxon>Pentapetalae</taxon>
        <taxon>asterids</taxon>
        <taxon>Ericales</taxon>
        <taxon>Ericaceae</taxon>
        <taxon>Ericoideae</taxon>
        <taxon>Rhodoreae</taxon>
        <taxon>Rhododendron</taxon>
    </lineage>
</organism>
<sequence length="92" mass="10001">MTIPILIVFLFAVYATNLVGGKRLFLRSSEPISSLQIMAEENRETKIPQGQNGHGSAAIPPSKLLLLSSVIWSKSIPSGPDCLILKILKMPN</sequence>
<proteinExistence type="predicted"/>
<comment type="caution">
    <text evidence="1">The sequence shown here is derived from an EMBL/GenBank/DDBJ whole genome shotgun (WGS) entry which is preliminary data.</text>
</comment>
<dbReference type="EMBL" id="QEFC01003483">
    <property type="protein sequence ID" value="KAE9447766.1"/>
    <property type="molecule type" value="Genomic_DNA"/>
</dbReference>
<name>A0A6A4KHZ0_9ERIC</name>
<dbReference type="AlphaFoldDB" id="A0A6A4KHZ0"/>
<feature type="non-terminal residue" evidence="1">
    <location>
        <position position="1"/>
    </location>
</feature>
<evidence type="ECO:0000313" key="2">
    <source>
        <dbReference type="Proteomes" id="UP000428333"/>
    </source>
</evidence>
<evidence type="ECO:0000313" key="1">
    <source>
        <dbReference type="EMBL" id="KAE9447766.1"/>
    </source>
</evidence>
<gene>
    <name evidence="1" type="ORF">C3L33_20326</name>
</gene>